<comment type="caution">
    <text evidence="1">The sequence shown here is derived from an EMBL/GenBank/DDBJ whole genome shotgun (WGS) entry which is preliminary data.</text>
</comment>
<name>A0A6F9XUB8_9LACO</name>
<proteinExistence type="predicted"/>
<accession>A0A6F9XUB8</accession>
<gene>
    <name evidence="1" type="ORF">SY111_15080</name>
</gene>
<dbReference type="Proteomes" id="UP000494178">
    <property type="component" value="Unassembled WGS sequence"/>
</dbReference>
<sequence length="90" mass="10086">MPNIPITHIAIKGIIDEGFKKYMKLVTQPSMIIEIIFRQILLLFIITTYINNNSDTNGNTTVSEYGMIIIGNNNNHTILIQVPISALLLS</sequence>
<protein>
    <submittedName>
        <fullName evidence="1">Uncharacterized protein</fullName>
    </submittedName>
</protein>
<reference evidence="1" key="1">
    <citation type="submission" date="2019-10" db="EMBL/GenBank/DDBJ databases">
        <title>Lactobacillus agilis SY111 Whole Genome Sequencing Project.</title>
        <authorList>
            <person name="Suzuki S."/>
            <person name="Endo A."/>
            <person name="Maeno S."/>
            <person name="Shiwa Y."/>
            <person name="Matsutani M."/>
            <person name="Kajikawa A."/>
        </authorList>
    </citation>
    <scope>NUCLEOTIDE SEQUENCE</scope>
    <source>
        <strain evidence="1">SY111</strain>
    </source>
</reference>
<dbReference type="AlphaFoldDB" id="A0A6F9XUB8"/>
<evidence type="ECO:0000313" key="1">
    <source>
        <dbReference type="EMBL" id="GET08884.1"/>
    </source>
</evidence>
<organism evidence="1">
    <name type="scientific">Ligilactobacillus agilis</name>
    <dbReference type="NCBI Taxonomy" id="1601"/>
    <lineage>
        <taxon>Bacteria</taxon>
        <taxon>Bacillati</taxon>
        <taxon>Bacillota</taxon>
        <taxon>Bacilli</taxon>
        <taxon>Lactobacillales</taxon>
        <taxon>Lactobacillaceae</taxon>
        <taxon>Ligilactobacillus</taxon>
    </lineage>
</organism>
<dbReference type="EMBL" id="BLAN01000099">
    <property type="protein sequence ID" value="GET08884.1"/>
    <property type="molecule type" value="Genomic_DNA"/>
</dbReference>